<keyword evidence="5 15" id="KW-0347">Helicase</keyword>
<evidence type="ECO:0000256" key="8">
    <source>
        <dbReference type="ARBA" id="ARBA00023235"/>
    </source>
</evidence>
<dbReference type="Pfam" id="PF00270">
    <property type="entry name" value="DEAD"/>
    <property type="match status" value="1"/>
</dbReference>
<dbReference type="Pfam" id="PF16124">
    <property type="entry name" value="RecQ_Zn_bind"/>
    <property type="match status" value="1"/>
</dbReference>
<dbReference type="PROSITE" id="PS51192">
    <property type="entry name" value="HELICASE_ATP_BIND_1"/>
    <property type="match status" value="1"/>
</dbReference>
<evidence type="ECO:0000259" key="13">
    <source>
        <dbReference type="PROSITE" id="PS51192"/>
    </source>
</evidence>
<sequence>MKAPLQILQEYFGYSSFRPLQEEIITSVIHGNDTVALLPTGGGKSLCFQVPALCLGGICIVISPLVALMNDQIMRLKEAGIKALHLSGGLSFDELNIALDNAMYGNFSFLYLSPERLQQEIVQLAIQKMNVSLIAVDEAHCISQWGNDFRPSYKNITLLREMHPLVPFIALTATATPEVLADTISELKLELPKVFKSSFYRPNLAYKTMKVEDKLYHIQQLLQKESLSSIIYVRSRSMAVETSEHLNSLGIRSTFYHGGISAEIRQQRLEQWKNGLIPAMVATNAFGMGIDHANVRYVFHLQLPESLESYFQEAGRAGRDGKRAEALLLYNDHDKTLVRKQFIDSLPRKKDLKKVYHSLMNYFRIPYGEGEFATFAFNFTEFCKTYSFASVLTYNALTTLDRLGVLQLSRQFGRRSTLKFKVSSERLLAYFGKDPQVSLIGKTFLRVYGGIFELATPVNLDLIASKTGQTSETIVAALKKMERDGVAEVQLYDTDAVITFLVPREDDRTINRMAVGVHELNDKKVNQVEALLQYVENNFTCKSEQLLQYFGEENTERCGICSVCIKDNRDNERRDLKSISEQVLTLMESGEFSSREICERFTFDEEKILKVLRALLDAGKIGLNPKNEYYIL</sequence>
<dbReference type="GO" id="GO:0005737">
    <property type="term" value="C:cytoplasm"/>
    <property type="evidence" value="ECO:0007669"/>
    <property type="project" value="TreeGrafter"/>
</dbReference>
<dbReference type="GO" id="GO:0005524">
    <property type="term" value="F:ATP binding"/>
    <property type="evidence" value="ECO:0007669"/>
    <property type="project" value="UniProtKB-KW"/>
</dbReference>
<dbReference type="OrthoDB" id="9763310at2"/>
<proteinExistence type="inferred from homology"/>
<dbReference type="GO" id="GO:0006310">
    <property type="term" value="P:DNA recombination"/>
    <property type="evidence" value="ECO:0007669"/>
    <property type="project" value="InterPro"/>
</dbReference>
<dbReference type="PANTHER" id="PTHR13710">
    <property type="entry name" value="DNA HELICASE RECQ FAMILY MEMBER"/>
    <property type="match status" value="1"/>
</dbReference>
<accession>A0A2S0I0S1</accession>
<dbReference type="InterPro" id="IPR027417">
    <property type="entry name" value="P-loop_NTPase"/>
</dbReference>
<dbReference type="Proteomes" id="UP000238442">
    <property type="component" value="Chromosome"/>
</dbReference>
<dbReference type="GO" id="GO:0043590">
    <property type="term" value="C:bacterial nucleoid"/>
    <property type="evidence" value="ECO:0007669"/>
    <property type="project" value="TreeGrafter"/>
</dbReference>
<dbReference type="GO" id="GO:0006281">
    <property type="term" value="P:DNA repair"/>
    <property type="evidence" value="ECO:0007669"/>
    <property type="project" value="TreeGrafter"/>
</dbReference>
<dbReference type="InterPro" id="IPR011545">
    <property type="entry name" value="DEAD/DEAH_box_helicase_dom"/>
</dbReference>
<gene>
    <name evidence="15" type="ORF">C5O00_13715</name>
</gene>
<evidence type="ECO:0000256" key="9">
    <source>
        <dbReference type="ARBA" id="ARBA00034617"/>
    </source>
</evidence>
<feature type="domain" description="Helicase ATP-binding" evidence="13">
    <location>
        <begin position="25"/>
        <end position="193"/>
    </location>
</feature>
<dbReference type="GO" id="GO:0043138">
    <property type="term" value="F:3'-5' DNA helicase activity"/>
    <property type="evidence" value="ECO:0007669"/>
    <property type="project" value="UniProtKB-EC"/>
</dbReference>
<keyword evidence="16" id="KW-1185">Reference proteome</keyword>
<dbReference type="PROSITE" id="PS51194">
    <property type="entry name" value="HELICASE_CTER"/>
    <property type="match status" value="1"/>
</dbReference>
<evidence type="ECO:0000256" key="10">
    <source>
        <dbReference type="ARBA" id="ARBA00034808"/>
    </source>
</evidence>
<evidence type="ECO:0000259" key="14">
    <source>
        <dbReference type="PROSITE" id="PS51194"/>
    </source>
</evidence>
<dbReference type="EC" id="5.6.2.4" evidence="10"/>
<evidence type="ECO:0000256" key="12">
    <source>
        <dbReference type="ARBA" id="ARBA00044550"/>
    </source>
</evidence>
<dbReference type="SMART" id="SM00487">
    <property type="entry name" value="DEXDc"/>
    <property type="match status" value="1"/>
</dbReference>
<evidence type="ECO:0000256" key="11">
    <source>
        <dbReference type="ARBA" id="ARBA00044535"/>
    </source>
</evidence>
<dbReference type="AlphaFoldDB" id="A0A2S0I0S1"/>
<organism evidence="15 16">
    <name type="scientific">Pukyongia salina</name>
    <dbReference type="NCBI Taxonomy" id="2094025"/>
    <lineage>
        <taxon>Bacteria</taxon>
        <taxon>Pseudomonadati</taxon>
        <taxon>Bacteroidota</taxon>
        <taxon>Flavobacteriia</taxon>
        <taxon>Flavobacteriales</taxon>
        <taxon>Flavobacteriaceae</taxon>
        <taxon>Pukyongia</taxon>
    </lineage>
</organism>
<dbReference type="InterPro" id="IPR014001">
    <property type="entry name" value="Helicase_ATP-bd"/>
</dbReference>
<keyword evidence="2" id="KW-0479">Metal-binding</keyword>
<dbReference type="GO" id="GO:0016787">
    <property type="term" value="F:hydrolase activity"/>
    <property type="evidence" value="ECO:0007669"/>
    <property type="project" value="UniProtKB-KW"/>
</dbReference>
<dbReference type="EMBL" id="CP027062">
    <property type="protein sequence ID" value="AVI52153.1"/>
    <property type="molecule type" value="Genomic_DNA"/>
</dbReference>
<evidence type="ECO:0000256" key="6">
    <source>
        <dbReference type="ARBA" id="ARBA00022840"/>
    </source>
</evidence>
<evidence type="ECO:0000256" key="7">
    <source>
        <dbReference type="ARBA" id="ARBA00023125"/>
    </source>
</evidence>
<dbReference type="InterPro" id="IPR004589">
    <property type="entry name" value="DNA_helicase_ATP-dep_RecQ"/>
</dbReference>
<dbReference type="GO" id="GO:0009378">
    <property type="term" value="F:four-way junction helicase activity"/>
    <property type="evidence" value="ECO:0007669"/>
    <property type="project" value="TreeGrafter"/>
</dbReference>
<evidence type="ECO:0000256" key="1">
    <source>
        <dbReference type="ARBA" id="ARBA00005446"/>
    </source>
</evidence>
<keyword evidence="4" id="KW-0378">Hydrolase</keyword>
<dbReference type="Gene3D" id="3.40.50.300">
    <property type="entry name" value="P-loop containing nucleotide triphosphate hydrolases"/>
    <property type="match status" value="2"/>
</dbReference>
<keyword evidence="8" id="KW-0413">Isomerase</keyword>
<keyword evidence="6" id="KW-0067">ATP-binding</keyword>
<dbReference type="SMART" id="SM00490">
    <property type="entry name" value="HELICc"/>
    <property type="match status" value="1"/>
</dbReference>
<feature type="domain" description="Helicase C-terminal" evidence="14">
    <location>
        <begin position="217"/>
        <end position="363"/>
    </location>
</feature>
<evidence type="ECO:0000256" key="2">
    <source>
        <dbReference type="ARBA" id="ARBA00022723"/>
    </source>
</evidence>
<comment type="similarity">
    <text evidence="1">Belongs to the helicase family. RecQ subfamily.</text>
</comment>
<dbReference type="PANTHER" id="PTHR13710:SF105">
    <property type="entry name" value="ATP-DEPENDENT DNA HELICASE Q1"/>
    <property type="match status" value="1"/>
</dbReference>
<dbReference type="GO" id="GO:0030894">
    <property type="term" value="C:replisome"/>
    <property type="evidence" value="ECO:0007669"/>
    <property type="project" value="TreeGrafter"/>
</dbReference>
<evidence type="ECO:0000313" key="16">
    <source>
        <dbReference type="Proteomes" id="UP000238442"/>
    </source>
</evidence>
<keyword evidence="7" id="KW-0238">DNA-binding</keyword>
<comment type="catalytic activity">
    <reaction evidence="9">
        <text>Couples ATP hydrolysis with the unwinding of duplex DNA by translocating in the 3'-5' direction.</text>
        <dbReference type="EC" id="5.6.2.4"/>
    </reaction>
</comment>
<dbReference type="GO" id="GO:0046872">
    <property type="term" value="F:metal ion binding"/>
    <property type="evidence" value="ECO:0007669"/>
    <property type="project" value="UniProtKB-KW"/>
</dbReference>
<reference evidence="15 16" key="1">
    <citation type="submission" date="2018-02" db="EMBL/GenBank/DDBJ databases">
        <title>Genomic analysis of the strain RR4-38 isolated from a seawater recirculating aquaculture system.</title>
        <authorList>
            <person name="Kim Y.-S."/>
            <person name="Jang Y.H."/>
            <person name="Kim K.-H."/>
        </authorList>
    </citation>
    <scope>NUCLEOTIDE SEQUENCE [LARGE SCALE GENOMIC DNA]</scope>
    <source>
        <strain evidence="15 16">RR4-38</strain>
    </source>
</reference>
<name>A0A2S0I0S1_9FLAO</name>
<dbReference type="SUPFAM" id="SSF52540">
    <property type="entry name" value="P-loop containing nucleoside triphosphate hydrolases"/>
    <property type="match status" value="1"/>
</dbReference>
<dbReference type="FunFam" id="3.40.50.300:FF:001389">
    <property type="entry name" value="ATP-dependent DNA helicase RecQ"/>
    <property type="match status" value="1"/>
</dbReference>
<dbReference type="RefSeq" id="WP_105217393.1">
    <property type="nucleotide sequence ID" value="NZ_CP027062.1"/>
</dbReference>
<dbReference type="InterPro" id="IPR032284">
    <property type="entry name" value="RecQ_Zn-bd"/>
</dbReference>
<dbReference type="GO" id="GO:0003677">
    <property type="term" value="F:DNA binding"/>
    <property type="evidence" value="ECO:0007669"/>
    <property type="project" value="UniProtKB-KW"/>
</dbReference>
<dbReference type="NCBIfam" id="TIGR00614">
    <property type="entry name" value="recQ_fam"/>
    <property type="match status" value="1"/>
</dbReference>
<protein>
    <recommendedName>
        <fullName evidence="11">ATP-dependent DNA helicase RecQ</fullName>
        <ecNumber evidence="10">5.6.2.4</ecNumber>
    </recommendedName>
    <alternativeName>
        <fullName evidence="12">DNA 3'-5' helicase RecQ</fullName>
    </alternativeName>
</protein>
<dbReference type="Gene3D" id="1.10.10.10">
    <property type="entry name" value="Winged helix-like DNA-binding domain superfamily/Winged helix DNA-binding domain"/>
    <property type="match status" value="1"/>
</dbReference>
<dbReference type="CDD" id="cd17920">
    <property type="entry name" value="DEXHc_RecQ"/>
    <property type="match status" value="1"/>
</dbReference>
<dbReference type="InterPro" id="IPR001650">
    <property type="entry name" value="Helicase_C-like"/>
</dbReference>
<evidence type="ECO:0000256" key="4">
    <source>
        <dbReference type="ARBA" id="ARBA00022801"/>
    </source>
</evidence>
<keyword evidence="3" id="KW-0547">Nucleotide-binding</keyword>
<dbReference type="KEGG" id="aue:C5O00_13715"/>
<dbReference type="InterPro" id="IPR036388">
    <property type="entry name" value="WH-like_DNA-bd_sf"/>
</dbReference>
<dbReference type="Pfam" id="PF00271">
    <property type="entry name" value="Helicase_C"/>
    <property type="match status" value="1"/>
</dbReference>
<evidence type="ECO:0000313" key="15">
    <source>
        <dbReference type="EMBL" id="AVI52153.1"/>
    </source>
</evidence>
<evidence type="ECO:0000256" key="5">
    <source>
        <dbReference type="ARBA" id="ARBA00022806"/>
    </source>
</evidence>
<evidence type="ECO:0000256" key="3">
    <source>
        <dbReference type="ARBA" id="ARBA00022741"/>
    </source>
</evidence>